<dbReference type="STRING" id="402600.SAMN05216188_12951"/>
<dbReference type="InterPro" id="IPR001296">
    <property type="entry name" value="Glyco_trans_1"/>
</dbReference>
<reference evidence="6" key="1">
    <citation type="submission" date="2016-10" db="EMBL/GenBank/DDBJ databases">
        <authorList>
            <person name="Varghese N."/>
            <person name="Submissions S."/>
        </authorList>
    </citation>
    <scope>NUCLEOTIDE SEQUENCE [LARGE SCALE GENOMIC DNA]</scope>
    <source>
        <strain evidence="6">CGMCC 4.3525</strain>
    </source>
</reference>
<dbReference type="AlphaFoldDB" id="A0A1H9W019"/>
<organism evidence="5 6">
    <name type="scientific">Lentzea xinjiangensis</name>
    <dbReference type="NCBI Taxonomy" id="402600"/>
    <lineage>
        <taxon>Bacteria</taxon>
        <taxon>Bacillati</taxon>
        <taxon>Actinomycetota</taxon>
        <taxon>Actinomycetes</taxon>
        <taxon>Pseudonocardiales</taxon>
        <taxon>Pseudonocardiaceae</taxon>
        <taxon>Lentzea</taxon>
    </lineage>
</organism>
<dbReference type="Pfam" id="PF00534">
    <property type="entry name" value="Glycos_transf_1"/>
    <property type="match status" value="1"/>
</dbReference>
<feature type="domain" description="Glycosyl transferase family 1" evidence="3">
    <location>
        <begin position="194"/>
        <end position="342"/>
    </location>
</feature>
<dbReference type="PANTHER" id="PTHR12526">
    <property type="entry name" value="GLYCOSYLTRANSFERASE"/>
    <property type="match status" value="1"/>
</dbReference>
<evidence type="ECO:0000313" key="5">
    <source>
        <dbReference type="EMBL" id="SES27232.1"/>
    </source>
</evidence>
<protein>
    <submittedName>
        <fullName evidence="5">Glycosyltransferase involved in cell wall bisynthesis</fullName>
    </submittedName>
</protein>
<sequence length="482" mass="51987">MSALSQRALPRLAGVRILVLNWRDVRHPESGGAETYIHETTWRFVAAGAHVTLLTARPPGQSAREQIDGVDVHRAGGTLTVYLCAAWRMLRTGRRYDVVLDCQNGIPFFAPLFLRIPVVQVVHHVHQDQFATRFPPVVAAVGRRLEADCARWVYRGKRSVAVSVSTRQEMRARLRVDGVIDIVPNGGVPFPQANRTRAEVPTVVLVARLVPHKRVDVLLHAVAQVRAVLPQVRVEIIGGGSELGSLRELSGRLGLTGVVTLHGRVSDDVRDALLGRAWVTTSTSDGEGWGCSVLEAAAAGVPCVALEVPGIRDSVLDGRTGWLVAERGPAAFAAALVTALTELANPDRAAAVAGECRRWARRFTWDRSAELLAASVLAARCDMSRNRRKVRPDMTTLAWFIHDDPPAVLARLRLTDEVAVAGNRMAVVLRGCDDLAALALLEELGASEVRVRTAGRHEVLAGPDVAARSAPGSRASIPGTCA</sequence>
<evidence type="ECO:0000313" key="6">
    <source>
        <dbReference type="Proteomes" id="UP000199352"/>
    </source>
</evidence>
<dbReference type="Gene3D" id="3.40.50.2000">
    <property type="entry name" value="Glycogen Phosphorylase B"/>
    <property type="match status" value="2"/>
</dbReference>
<evidence type="ECO:0000256" key="2">
    <source>
        <dbReference type="ARBA" id="ARBA00022679"/>
    </source>
</evidence>
<gene>
    <name evidence="5" type="ORF">SAMN05216188_12951</name>
</gene>
<dbReference type="SUPFAM" id="SSF53756">
    <property type="entry name" value="UDP-Glycosyltransferase/glycogen phosphorylase"/>
    <property type="match status" value="1"/>
</dbReference>
<name>A0A1H9W019_9PSEU</name>
<feature type="domain" description="Glycosyltransferase subfamily 4-like N-terminal" evidence="4">
    <location>
        <begin position="31"/>
        <end position="186"/>
    </location>
</feature>
<proteinExistence type="predicted"/>
<keyword evidence="2 5" id="KW-0808">Transferase</keyword>
<dbReference type="RefSeq" id="WP_089960792.1">
    <property type="nucleotide sequence ID" value="NZ_FOFR01000029.1"/>
</dbReference>
<dbReference type="OrthoDB" id="9806887at2"/>
<keyword evidence="6" id="KW-1185">Reference proteome</keyword>
<dbReference type="GO" id="GO:0016757">
    <property type="term" value="F:glycosyltransferase activity"/>
    <property type="evidence" value="ECO:0007669"/>
    <property type="project" value="UniProtKB-KW"/>
</dbReference>
<keyword evidence="1" id="KW-0328">Glycosyltransferase</keyword>
<dbReference type="CDD" id="cd03801">
    <property type="entry name" value="GT4_PimA-like"/>
    <property type="match status" value="1"/>
</dbReference>
<evidence type="ECO:0000259" key="4">
    <source>
        <dbReference type="Pfam" id="PF13439"/>
    </source>
</evidence>
<evidence type="ECO:0000256" key="1">
    <source>
        <dbReference type="ARBA" id="ARBA00022676"/>
    </source>
</evidence>
<dbReference type="Pfam" id="PF13439">
    <property type="entry name" value="Glyco_transf_4"/>
    <property type="match status" value="1"/>
</dbReference>
<evidence type="ECO:0000259" key="3">
    <source>
        <dbReference type="Pfam" id="PF00534"/>
    </source>
</evidence>
<dbReference type="PANTHER" id="PTHR12526:SF510">
    <property type="entry name" value="D-INOSITOL 3-PHOSPHATE GLYCOSYLTRANSFERASE"/>
    <property type="match status" value="1"/>
</dbReference>
<accession>A0A1H9W019</accession>
<dbReference type="Proteomes" id="UP000199352">
    <property type="component" value="Unassembled WGS sequence"/>
</dbReference>
<dbReference type="EMBL" id="FOFR01000029">
    <property type="protein sequence ID" value="SES27232.1"/>
    <property type="molecule type" value="Genomic_DNA"/>
</dbReference>
<dbReference type="InterPro" id="IPR028098">
    <property type="entry name" value="Glyco_trans_4-like_N"/>
</dbReference>